<evidence type="ECO:0000259" key="1">
    <source>
        <dbReference type="PROSITE" id="PS50263"/>
    </source>
</evidence>
<comment type="caution">
    <text evidence="3">The sequence shown here is derived from an EMBL/GenBank/DDBJ whole genome shotgun (WGS) entry which is preliminary data.</text>
</comment>
<dbReference type="Proteomes" id="UP000741863">
    <property type="component" value="Unassembled WGS sequence"/>
</dbReference>
<dbReference type="Gene3D" id="3.60.110.10">
    <property type="entry name" value="Carbon-nitrogen hydrolase"/>
    <property type="match status" value="1"/>
</dbReference>
<dbReference type="PANTHER" id="PTHR23088">
    <property type="entry name" value="NITRILASE-RELATED"/>
    <property type="match status" value="1"/>
</dbReference>
<feature type="domain" description="CN hydrolase" evidence="1">
    <location>
        <begin position="222"/>
        <end position="477"/>
    </location>
</feature>
<dbReference type="InterPro" id="IPR000182">
    <property type="entry name" value="GNAT_dom"/>
</dbReference>
<dbReference type="SUPFAM" id="SSF55729">
    <property type="entry name" value="Acyl-CoA N-acyltransferases (Nat)"/>
    <property type="match status" value="1"/>
</dbReference>
<accession>A0ABS2PBH0</accession>
<feature type="domain" description="N-acetyltransferase" evidence="2">
    <location>
        <begin position="7"/>
        <end position="202"/>
    </location>
</feature>
<gene>
    <name evidence="3" type="ORF">JOD17_001518</name>
</gene>
<evidence type="ECO:0000259" key="2">
    <source>
        <dbReference type="PROSITE" id="PS51186"/>
    </source>
</evidence>
<keyword evidence="4" id="KW-1185">Reference proteome</keyword>
<dbReference type="Pfam" id="PF00583">
    <property type="entry name" value="Acetyltransf_1"/>
    <property type="match status" value="1"/>
</dbReference>
<dbReference type="InterPro" id="IPR003010">
    <property type="entry name" value="C-N_Hydrolase"/>
</dbReference>
<sequence>MSRELKIIVRQTTFADIDQIITVNAIGFGIPEIAFKRKHFESQLRTFPEGQVCVEYDGKIIGSCSSLIIDFEDYGEDHRFEDIADDGYIRNHNPNGRHLYGIEVVVHPDYRHMKIGRRLYEARQRICQLFNLESILFGGRLPNYHKYADQFSAKEYAEEVIKKNIYDPVLTFQLSHGFKLRKVLASYLKHDRESLEYASLMEWKNPHYVQPDEALYQRSLPVTFAASQYELSPISSFEDFAIHVENDVQIALEHHAQVIVFPELITLQWLSFKEETIPSKQARAIAEDYENYRSLFHTLAVRYNMNIFAGSTFVKDEGTLKNRAHLFHRNGTVDVQDKLHITIEEERKYGVAPGDELNIFETDFGKVSLMLGYDLQFPEIVRLAVGRGAHWVVVPFAGSTQASALEVERIAKARAIENQIFVVTSSLVGRVPTVSHSKMYHGVTGIYSPLVSQLSTTGVLIESNVSTGDVLVATTDKEVLRRERINGSWSQRRQSLYKASDLEVVHP</sequence>
<dbReference type="EMBL" id="JAFBEC010000003">
    <property type="protein sequence ID" value="MBM7632425.1"/>
    <property type="molecule type" value="Genomic_DNA"/>
</dbReference>
<dbReference type="Gene3D" id="3.40.630.30">
    <property type="match status" value="1"/>
</dbReference>
<dbReference type="InterPro" id="IPR016181">
    <property type="entry name" value="Acyl_CoA_acyltransferase"/>
</dbReference>
<dbReference type="CDD" id="cd04301">
    <property type="entry name" value="NAT_SF"/>
    <property type="match status" value="1"/>
</dbReference>
<name>A0ABS2PBH0_9BACL</name>
<reference evidence="3 4" key="1">
    <citation type="submission" date="2021-01" db="EMBL/GenBank/DDBJ databases">
        <title>Genomic Encyclopedia of Type Strains, Phase IV (KMG-IV): sequencing the most valuable type-strain genomes for metagenomic binning, comparative biology and taxonomic classification.</title>
        <authorList>
            <person name="Goeker M."/>
        </authorList>
    </citation>
    <scope>NUCLEOTIDE SEQUENCE [LARGE SCALE GENOMIC DNA]</scope>
    <source>
        <strain evidence="3 4">DSM 25540</strain>
    </source>
</reference>
<proteinExistence type="predicted"/>
<evidence type="ECO:0000313" key="3">
    <source>
        <dbReference type="EMBL" id="MBM7632425.1"/>
    </source>
</evidence>
<dbReference type="PROSITE" id="PS50263">
    <property type="entry name" value="CN_HYDROLASE"/>
    <property type="match status" value="1"/>
</dbReference>
<dbReference type="RefSeq" id="WP_204696628.1">
    <property type="nucleotide sequence ID" value="NZ_JAFBEC010000003.1"/>
</dbReference>
<dbReference type="PANTHER" id="PTHR23088:SF50">
    <property type="entry name" value="HYDROLASE YHCX"/>
    <property type="match status" value="1"/>
</dbReference>
<evidence type="ECO:0000313" key="4">
    <source>
        <dbReference type="Proteomes" id="UP000741863"/>
    </source>
</evidence>
<dbReference type="SUPFAM" id="SSF56317">
    <property type="entry name" value="Carbon-nitrogen hydrolase"/>
    <property type="match status" value="1"/>
</dbReference>
<protein>
    <submittedName>
        <fullName evidence="3">Amidohydrolase/ribosomal protein S18 acetylase RimI-like enzyme</fullName>
    </submittedName>
</protein>
<dbReference type="InterPro" id="IPR036526">
    <property type="entry name" value="C-N_Hydrolase_sf"/>
</dbReference>
<organism evidence="3 4">
    <name type="scientific">Geomicrobium sediminis</name>
    <dbReference type="NCBI Taxonomy" id="1347788"/>
    <lineage>
        <taxon>Bacteria</taxon>
        <taxon>Bacillati</taxon>
        <taxon>Bacillota</taxon>
        <taxon>Bacilli</taxon>
        <taxon>Bacillales</taxon>
        <taxon>Geomicrobium</taxon>
    </lineage>
</organism>
<dbReference type="Pfam" id="PF00795">
    <property type="entry name" value="CN_hydrolase"/>
    <property type="match status" value="1"/>
</dbReference>
<dbReference type="PROSITE" id="PS51186">
    <property type="entry name" value="GNAT"/>
    <property type="match status" value="1"/>
</dbReference>